<dbReference type="EMBL" id="CP055156">
    <property type="protein sequence ID" value="QNF34012.1"/>
    <property type="molecule type" value="Genomic_DNA"/>
</dbReference>
<gene>
    <name evidence="2" type="ORF">HUW51_15260</name>
</gene>
<accession>A0A7G7GA28</accession>
<dbReference type="AlphaFoldDB" id="A0A7G7GA28"/>
<reference evidence="2 3" key="1">
    <citation type="journal article" date="2018" name="Int. J. Syst. Evol. Microbiol.">
        <title>Adhaeribacter swui sp. nov., isolated from wet mud.</title>
        <authorList>
            <person name="Kim D.U."/>
            <person name="Kim K.W."/>
            <person name="Kang M.S."/>
            <person name="Kim J.Y."/>
            <person name="Jang J.H."/>
            <person name="Kim M.K."/>
        </authorList>
    </citation>
    <scope>NUCLEOTIDE SEQUENCE [LARGE SCALE GENOMIC DNA]</scope>
    <source>
        <strain evidence="2 3">KCTC 52873</strain>
    </source>
</reference>
<dbReference type="RefSeq" id="WP_185270495.1">
    <property type="nucleotide sequence ID" value="NZ_CP055156.1"/>
</dbReference>
<dbReference type="PANTHER" id="PTHR48098">
    <property type="entry name" value="ENTEROCHELIN ESTERASE-RELATED"/>
    <property type="match status" value="1"/>
</dbReference>
<dbReference type="InterPro" id="IPR029058">
    <property type="entry name" value="AB_hydrolase_fold"/>
</dbReference>
<evidence type="ECO:0000313" key="2">
    <source>
        <dbReference type="EMBL" id="QNF34012.1"/>
    </source>
</evidence>
<dbReference type="InterPro" id="IPR000801">
    <property type="entry name" value="Esterase-like"/>
</dbReference>
<proteinExistence type="predicted"/>
<feature type="signal peptide" evidence="1">
    <location>
        <begin position="1"/>
        <end position="21"/>
    </location>
</feature>
<organism evidence="2 3">
    <name type="scientific">Adhaeribacter swui</name>
    <dbReference type="NCBI Taxonomy" id="2086471"/>
    <lineage>
        <taxon>Bacteria</taxon>
        <taxon>Pseudomonadati</taxon>
        <taxon>Bacteroidota</taxon>
        <taxon>Cytophagia</taxon>
        <taxon>Cytophagales</taxon>
        <taxon>Hymenobacteraceae</taxon>
        <taxon>Adhaeribacter</taxon>
    </lineage>
</organism>
<evidence type="ECO:0000313" key="3">
    <source>
        <dbReference type="Proteomes" id="UP000515237"/>
    </source>
</evidence>
<keyword evidence="1" id="KW-0732">Signal</keyword>
<keyword evidence="3" id="KW-1185">Reference proteome</keyword>
<dbReference type="SUPFAM" id="SSF53474">
    <property type="entry name" value="alpha/beta-Hydrolases"/>
    <property type="match status" value="1"/>
</dbReference>
<dbReference type="InterPro" id="IPR050583">
    <property type="entry name" value="Mycobacterial_A85_antigen"/>
</dbReference>
<name>A0A7G7GA28_9BACT</name>
<dbReference type="Pfam" id="PF00756">
    <property type="entry name" value="Esterase"/>
    <property type="match status" value="1"/>
</dbReference>
<dbReference type="KEGG" id="aswu:HUW51_15260"/>
<sequence length="359" mass="40030">MKRCLLFYRLVCLLAVFTLSASRNGFSQTNAAKAGKVERIKVHGKGLENNLSGDSPDREVSVYLPPSYQTNTKKRYPVIYLLHGYTDSDAKLYGFEKHWMSLPEVLNKAYAGGSKKEFIFVTPNAYTRFQGSMYSNSATTGNWEDFVAKELVAYIDKNYRTIPAAASRGLAGHSMGGYGAMRIGQKYPEIFSSLYLLSPCCLETNSNVPQDEAAQAKLAGIKTQADFEKADFFTKAMFASAAAWSPNPAKAPFYLDLPLENGQLQTQVIAKWTANRPLASIDQHIFAIRKLRGIAFDAGDQDKSIAASIKELDKILNAYGIKHFYEEYDGDHVNRVADRIGNNLLKFFSENLVTEQVKK</sequence>
<dbReference type="Gene3D" id="3.40.50.1820">
    <property type="entry name" value="alpha/beta hydrolase"/>
    <property type="match status" value="1"/>
</dbReference>
<feature type="chain" id="PRO_5029011671" evidence="1">
    <location>
        <begin position="22"/>
        <end position="359"/>
    </location>
</feature>
<evidence type="ECO:0000256" key="1">
    <source>
        <dbReference type="SAM" id="SignalP"/>
    </source>
</evidence>
<dbReference type="Proteomes" id="UP000515237">
    <property type="component" value="Chromosome"/>
</dbReference>
<protein>
    <submittedName>
        <fullName evidence="2">Esterase</fullName>
    </submittedName>
</protein>